<dbReference type="SUPFAM" id="SSF46589">
    <property type="entry name" value="tRNA-binding arm"/>
    <property type="match status" value="1"/>
</dbReference>
<proteinExistence type="inferred from homology"/>
<evidence type="ECO:0000256" key="9">
    <source>
        <dbReference type="ARBA" id="ARBA00023054"/>
    </source>
</evidence>
<feature type="domain" description="Valyl-tRNA synthetase tRNA-binding arm" evidence="17">
    <location>
        <begin position="808"/>
        <end position="873"/>
    </location>
</feature>
<dbReference type="InterPro" id="IPR014729">
    <property type="entry name" value="Rossmann-like_a/b/a_fold"/>
</dbReference>
<dbReference type="EMBL" id="HBGS01007977">
    <property type="protein sequence ID" value="CAD9380633.1"/>
    <property type="molecule type" value="Transcribed_RNA"/>
</dbReference>
<evidence type="ECO:0000256" key="6">
    <source>
        <dbReference type="ARBA" id="ARBA00022741"/>
    </source>
</evidence>
<evidence type="ECO:0000313" key="18">
    <source>
        <dbReference type="EMBL" id="CAD9380633.1"/>
    </source>
</evidence>
<dbReference type="SUPFAM" id="SSF47323">
    <property type="entry name" value="Anticodon-binding domain of a subclass of class I aminoacyl-tRNA synthetases"/>
    <property type="match status" value="1"/>
</dbReference>
<feature type="coiled-coil region" evidence="14">
    <location>
        <begin position="806"/>
        <end position="833"/>
    </location>
</feature>
<dbReference type="Pfam" id="PF00133">
    <property type="entry name" value="tRNA-synt_1"/>
    <property type="match status" value="1"/>
</dbReference>
<evidence type="ECO:0000256" key="1">
    <source>
        <dbReference type="ARBA" id="ARBA00004496"/>
    </source>
</evidence>
<sequence length="874" mass="98672">MPPPNVTGKLHMGHAMFVALQDIMARFHRMRQRPTLWLPGTDHAGIATQMLVEKDLAAQGLSRKEIGREAFLERAWEYKEDKGGAIVEQMRRLGASADWSRERFTLEPDMSKAVREAFVRFHEQGLVFRGSRMVNWSPSLQTAVSDLEVEFSEEQGTLYYFKYMLAGSDDYIPVATTRPETILGDSAVCVHPEDPRYQQFIGKTVLVPSQGREIPVIADEYVDREFGTGALKITPAHDQNDYEIGKRHDLEMINIMNKDGTINKAGGKYTGLDRYDAREQLWADMDTEGLVIKAEPHTQRVPRSQRGGEVIEPMVSTQWFVDTKDMAAQAVDAVKNKEITILPPRFEKMWYYWLESPRDWCVSRQLWWGHRIPVWFLKGSDRDSTDVDFFVARSEADAYEMAREKYGSDVELEQDDDVLDTWFSSGLWPFATLGWPEETADLTQFYPTTLLETGYDILFFWVARMVMMGINLTGKPPFEVIYMHGLVRSSDGTKMSKTKGNVIDPLDTIDTYGADALRYSLVTGVTPGQDIPLSMEKVEANRNFANKLWNSGRYLIGKLQGIQAEDPALWESLAVKEPMGMEELMALPLAERYIVSRCHELATKVTAGLLAYNMADSGSLIYQFLWDEYADWYIEASKTKTDGEAAQVSLKVLVYVFDTCLRLLHPYMPYVTEILWQQLPKTADSTNEALMTATWPKLDDESDLSTDPEAMAHFTALQALVRSIRNARAEYQVEPGKKIAAQVVVTDPSFLATIESEASAVALLGRIDPDGLTWSLERQESMSSDGKAVHLVVAEGLEAFLPFDKLVDAAKERKRLNKQATKIEKDVAGLEKRLGSEGFLKKASPEIIQENVEALAEKKERLAAIEASLSELKG</sequence>
<evidence type="ECO:0000256" key="5">
    <source>
        <dbReference type="ARBA" id="ARBA00022598"/>
    </source>
</evidence>
<dbReference type="InterPro" id="IPR013155">
    <property type="entry name" value="M/V/L/I-tRNA-synth_anticd-bd"/>
</dbReference>
<feature type="domain" description="Methionyl/Valyl/Leucyl/Isoleucyl-tRNA synthetase anticodon-binding" evidence="16">
    <location>
        <begin position="591"/>
        <end position="741"/>
    </location>
</feature>
<dbReference type="PRINTS" id="PR00986">
    <property type="entry name" value="TRNASYNTHVAL"/>
</dbReference>
<dbReference type="Gene3D" id="3.40.50.620">
    <property type="entry name" value="HUPs"/>
    <property type="match status" value="2"/>
</dbReference>
<dbReference type="AlphaFoldDB" id="A0A7S2AXJ4"/>
<evidence type="ECO:0000259" key="16">
    <source>
        <dbReference type="Pfam" id="PF08264"/>
    </source>
</evidence>
<dbReference type="FunFam" id="3.40.50.620:FF:000078">
    <property type="entry name" value="Valine--tRNA ligase, mitochondrial"/>
    <property type="match status" value="1"/>
</dbReference>
<comment type="subcellular location">
    <subcellularLocation>
        <location evidence="1">Cytoplasm</location>
    </subcellularLocation>
</comment>
<dbReference type="InterPro" id="IPR009008">
    <property type="entry name" value="Val/Leu/Ile-tRNA-synth_edit"/>
</dbReference>
<keyword evidence="5 13" id="KW-0436">Ligase</keyword>
<dbReference type="Pfam" id="PF10458">
    <property type="entry name" value="Val_tRNA-synt_C"/>
    <property type="match status" value="1"/>
</dbReference>
<dbReference type="EC" id="6.1.1.9" evidence="3"/>
<dbReference type="NCBIfam" id="NF004349">
    <property type="entry name" value="PRK05729.1"/>
    <property type="match status" value="1"/>
</dbReference>
<keyword evidence="7 13" id="KW-0067">ATP-binding</keyword>
<dbReference type="GO" id="GO:0005524">
    <property type="term" value="F:ATP binding"/>
    <property type="evidence" value="ECO:0007669"/>
    <property type="project" value="UniProtKB-KW"/>
</dbReference>
<evidence type="ECO:0000256" key="12">
    <source>
        <dbReference type="ARBA" id="ARBA00047552"/>
    </source>
</evidence>
<keyword evidence="10 13" id="KW-0030">Aminoacyl-tRNA synthetase</keyword>
<dbReference type="CDD" id="cd07962">
    <property type="entry name" value="Anticodon_Ia_Val"/>
    <property type="match status" value="1"/>
</dbReference>
<comment type="catalytic activity">
    <reaction evidence="12">
        <text>tRNA(Val) + L-valine + ATP = L-valyl-tRNA(Val) + AMP + diphosphate</text>
        <dbReference type="Rhea" id="RHEA:10704"/>
        <dbReference type="Rhea" id="RHEA-COMP:9672"/>
        <dbReference type="Rhea" id="RHEA-COMP:9708"/>
        <dbReference type="ChEBI" id="CHEBI:30616"/>
        <dbReference type="ChEBI" id="CHEBI:33019"/>
        <dbReference type="ChEBI" id="CHEBI:57762"/>
        <dbReference type="ChEBI" id="CHEBI:78442"/>
        <dbReference type="ChEBI" id="CHEBI:78537"/>
        <dbReference type="ChEBI" id="CHEBI:456215"/>
        <dbReference type="EC" id="6.1.1.9"/>
    </reaction>
</comment>
<dbReference type="Gene3D" id="3.90.740.10">
    <property type="entry name" value="Valyl/Leucyl/Isoleucyl-tRNA synthetase, editing domain"/>
    <property type="match status" value="1"/>
</dbReference>
<evidence type="ECO:0000259" key="15">
    <source>
        <dbReference type="Pfam" id="PF00133"/>
    </source>
</evidence>
<dbReference type="GO" id="GO:0006438">
    <property type="term" value="P:valyl-tRNA aminoacylation"/>
    <property type="evidence" value="ECO:0007669"/>
    <property type="project" value="InterPro"/>
</dbReference>
<feature type="domain" description="Aminoacyl-tRNA synthetase class Ia" evidence="15">
    <location>
        <begin position="2"/>
        <end position="533"/>
    </location>
</feature>
<dbReference type="GO" id="GO:0004832">
    <property type="term" value="F:valine-tRNA ligase activity"/>
    <property type="evidence" value="ECO:0007669"/>
    <property type="project" value="UniProtKB-EC"/>
</dbReference>
<dbReference type="InterPro" id="IPR002300">
    <property type="entry name" value="aa-tRNA-synth_Ia"/>
</dbReference>
<dbReference type="GO" id="GO:0005829">
    <property type="term" value="C:cytosol"/>
    <property type="evidence" value="ECO:0007669"/>
    <property type="project" value="TreeGrafter"/>
</dbReference>
<evidence type="ECO:0000256" key="7">
    <source>
        <dbReference type="ARBA" id="ARBA00022840"/>
    </source>
</evidence>
<evidence type="ECO:0000256" key="10">
    <source>
        <dbReference type="ARBA" id="ARBA00023146"/>
    </source>
</evidence>
<dbReference type="SUPFAM" id="SSF52374">
    <property type="entry name" value="Nucleotidylyl transferase"/>
    <property type="match status" value="1"/>
</dbReference>
<dbReference type="InterPro" id="IPR010978">
    <property type="entry name" value="tRNA-bd_arm"/>
</dbReference>
<dbReference type="CDD" id="cd00817">
    <property type="entry name" value="ValRS_core"/>
    <property type="match status" value="1"/>
</dbReference>
<dbReference type="Gene3D" id="1.10.287.380">
    <property type="entry name" value="Valyl-tRNA synthetase, C-terminal domain"/>
    <property type="match status" value="1"/>
</dbReference>
<dbReference type="PANTHER" id="PTHR11946">
    <property type="entry name" value="VALYL-TRNA SYNTHETASES"/>
    <property type="match status" value="1"/>
</dbReference>
<accession>A0A7S2AXJ4</accession>
<keyword evidence="6 13" id="KW-0547">Nucleotide-binding</keyword>
<dbReference type="InterPro" id="IPR001412">
    <property type="entry name" value="aa-tRNA-synth_I_CS"/>
</dbReference>
<evidence type="ECO:0000256" key="4">
    <source>
        <dbReference type="ARBA" id="ARBA00022490"/>
    </source>
</evidence>
<dbReference type="SUPFAM" id="SSF50677">
    <property type="entry name" value="ValRS/IleRS/LeuRS editing domain"/>
    <property type="match status" value="1"/>
</dbReference>
<organism evidence="18">
    <name type="scientific">Octactis speculum</name>
    <dbReference type="NCBI Taxonomy" id="3111310"/>
    <lineage>
        <taxon>Eukaryota</taxon>
        <taxon>Sar</taxon>
        <taxon>Stramenopiles</taxon>
        <taxon>Ochrophyta</taxon>
        <taxon>Dictyochophyceae</taxon>
        <taxon>Dictyochales</taxon>
        <taxon>Dictyochaceae</taxon>
        <taxon>Octactis</taxon>
    </lineage>
</organism>
<keyword evidence="4" id="KW-0963">Cytoplasm</keyword>
<dbReference type="PROSITE" id="PS00178">
    <property type="entry name" value="AA_TRNA_LIGASE_I"/>
    <property type="match status" value="1"/>
</dbReference>
<gene>
    <name evidence="18" type="ORF">DSPE1174_LOCUS4149</name>
</gene>
<evidence type="ECO:0000259" key="17">
    <source>
        <dbReference type="Pfam" id="PF10458"/>
    </source>
</evidence>
<dbReference type="Pfam" id="PF08264">
    <property type="entry name" value="Anticodon_1"/>
    <property type="match status" value="1"/>
</dbReference>
<evidence type="ECO:0000256" key="13">
    <source>
        <dbReference type="RuleBase" id="RU363035"/>
    </source>
</evidence>
<dbReference type="HAMAP" id="MF_02004">
    <property type="entry name" value="Val_tRNA_synth_type1"/>
    <property type="match status" value="1"/>
</dbReference>
<comment type="similarity">
    <text evidence="2 13">Belongs to the class-I aminoacyl-tRNA synthetase family.</text>
</comment>
<evidence type="ECO:0000256" key="8">
    <source>
        <dbReference type="ARBA" id="ARBA00022917"/>
    </source>
</evidence>
<dbReference type="InterPro" id="IPR002303">
    <property type="entry name" value="Valyl-tRNA_ligase"/>
</dbReference>
<dbReference type="InterPro" id="IPR009080">
    <property type="entry name" value="tRNAsynth_Ia_anticodon-bd"/>
</dbReference>
<evidence type="ECO:0000256" key="14">
    <source>
        <dbReference type="SAM" id="Coils"/>
    </source>
</evidence>
<evidence type="ECO:0000256" key="3">
    <source>
        <dbReference type="ARBA" id="ARBA00013169"/>
    </source>
</evidence>
<evidence type="ECO:0000256" key="2">
    <source>
        <dbReference type="ARBA" id="ARBA00005594"/>
    </source>
</evidence>
<protein>
    <recommendedName>
        <fullName evidence="3">valine--tRNA ligase</fullName>
        <ecNumber evidence="3">6.1.1.9</ecNumber>
    </recommendedName>
    <alternativeName>
        <fullName evidence="11">Valyl-tRNA synthetase</fullName>
    </alternativeName>
</protein>
<dbReference type="FunFam" id="1.10.730.10:FF:000014">
    <property type="entry name" value="Valine--tRNA ligase"/>
    <property type="match status" value="1"/>
</dbReference>
<keyword evidence="9 14" id="KW-0175">Coiled coil</keyword>
<dbReference type="InterPro" id="IPR033705">
    <property type="entry name" value="Anticodon_Ia_Val"/>
</dbReference>
<reference evidence="18" key="1">
    <citation type="submission" date="2021-01" db="EMBL/GenBank/DDBJ databases">
        <authorList>
            <person name="Corre E."/>
            <person name="Pelletier E."/>
            <person name="Niang G."/>
            <person name="Scheremetjew M."/>
            <person name="Finn R."/>
            <person name="Kale V."/>
            <person name="Holt S."/>
            <person name="Cochrane G."/>
            <person name="Meng A."/>
            <person name="Brown T."/>
            <person name="Cohen L."/>
        </authorList>
    </citation>
    <scope>NUCLEOTIDE SEQUENCE</scope>
    <source>
        <strain evidence="18">CCMP1381</strain>
    </source>
</reference>
<keyword evidence="8 13" id="KW-0648">Protein biosynthesis</keyword>
<dbReference type="PANTHER" id="PTHR11946:SF93">
    <property type="entry name" value="VALINE--TRNA LIGASE, CHLOROPLASTIC_MITOCHONDRIAL 2"/>
    <property type="match status" value="1"/>
</dbReference>
<dbReference type="InterPro" id="IPR037118">
    <property type="entry name" value="Val-tRNA_synth_C_sf"/>
</dbReference>
<dbReference type="Gene3D" id="1.10.730.10">
    <property type="entry name" value="Isoleucyl-tRNA Synthetase, Domain 1"/>
    <property type="match status" value="1"/>
</dbReference>
<dbReference type="FunFam" id="3.40.50.620:FF:000020">
    <property type="entry name" value="Valine--tRNA ligase, mitochondrial"/>
    <property type="match status" value="1"/>
</dbReference>
<dbReference type="FunFam" id="3.90.740.10:FF:000005">
    <property type="entry name" value="Valine--tRNA ligase, mitochondrial"/>
    <property type="match status" value="1"/>
</dbReference>
<dbReference type="GO" id="GO:0002161">
    <property type="term" value="F:aminoacyl-tRNA deacylase activity"/>
    <property type="evidence" value="ECO:0007669"/>
    <property type="project" value="InterPro"/>
</dbReference>
<evidence type="ECO:0000256" key="11">
    <source>
        <dbReference type="ARBA" id="ARBA00029936"/>
    </source>
</evidence>
<dbReference type="InterPro" id="IPR019499">
    <property type="entry name" value="Val-tRNA_synth_tRNA-bd"/>
</dbReference>
<dbReference type="NCBIfam" id="TIGR00422">
    <property type="entry name" value="valS"/>
    <property type="match status" value="1"/>
</dbReference>
<name>A0A7S2AXJ4_9STRA</name>